<gene>
    <name evidence="7" type="ORF">UCRPA7_6359</name>
</gene>
<feature type="domain" description="Anaphase-promoting complex subunit 4 long" evidence="6">
    <location>
        <begin position="6"/>
        <end position="138"/>
    </location>
</feature>
<evidence type="ECO:0000256" key="3">
    <source>
        <dbReference type="ARBA" id="ARBA00022776"/>
    </source>
</evidence>
<dbReference type="HOGENOM" id="CLU_702466_0_0_1"/>
<keyword evidence="8" id="KW-1185">Reference proteome</keyword>
<dbReference type="eggNOG" id="KOG4640">
    <property type="taxonomic scope" value="Eukaryota"/>
</dbReference>
<keyword evidence="2" id="KW-0132">Cell division</keyword>
<dbReference type="GO" id="GO:0034399">
    <property type="term" value="C:nuclear periphery"/>
    <property type="evidence" value="ECO:0007669"/>
    <property type="project" value="TreeGrafter"/>
</dbReference>
<name>R8BFR9_PHAM7</name>
<dbReference type="Pfam" id="PF12896">
    <property type="entry name" value="ANAPC4"/>
    <property type="match status" value="1"/>
</dbReference>
<keyword evidence="4" id="KW-0833">Ubl conjugation pathway</keyword>
<dbReference type="InterPro" id="IPR024790">
    <property type="entry name" value="APC4_long_dom"/>
</dbReference>
<dbReference type="OrthoDB" id="2110451at2759"/>
<evidence type="ECO:0000256" key="2">
    <source>
        <dbReference type="ARBA" id="ARBA00022618"/>
    </source>
</evidence>
<keyword evidence="3" id="KW-0498">Mitosis</keyword>
<dbReference type="InterPro" id="IPR024789">
    <property type="entry name" value="APC4"/>
</dbReference>
<evidence type="ECO:0000256" key="5">
    <source>
        <dbReference type="ARBA" id="ARBA00023306"/>
    </source>
</evidence>
<dbReference type="PANTHER" id="PTHR13260">
    <property type="entry name" value="ANAPHASE PROMOTING COMPLEX SUBUNIT 4 APC4"/>
    <property type="match status" value="1"/>
</dbReference>
<proteinExistence type="predicted"/>
<dbReference type="Proteomes" id="UP000014074">
    <property type="component" value="Unassembled WGS sequence"/>
</dbReference>
<evidence type="ECO:0000256" key="1">
    <source>
        <dbReference type="ARBA" id="ARBA00016067"/>
    </source>
</evidence>
<dbReference type="KEGG" id="tmn:UCRPA7_6359"/>
<dbReference type="GO" id="GO:0031145">
    <property type="term" value="P:anaphase-promoting complex-dependent catabolic process"/>
    <property type="evidence" value="ECO:0007669"/>
    <property type="project" value="InterPro"/>
</dbReference>
<sequence length="435" mass="47847">MPGGPVSIVQALYHTVVTGHVYPPVKEWLVDSLAERGHKRWDKAVVEGLINLRHLVHENMLPALERCSLILSRLLGLARFHESGDSIGFSTALISRLIDILSAVTLACHKILLIVMEELDLWGVFSVWLRFMIDQLASSSAAEELSEKEATMDNGKVLAYIQKYLLMSPLSIFLGDSTQENRDIAKPHVGDGQPCLLEMLDTHIKKFEAGQQYMKALPSLDFLLDLFNSRSSLVATGIAEALKRSVRFGNQPSKIDVGGLKISDYDLKMCSVRRPDGIDGLTYTAITIEERPGDIYIFRTSIQVINGISGAVVMTTGGLSIQGGTIVDFKFLDDDTLLVLWYPEGKSPSVLQVPLSASHISYSPHTEGSLPPARPVAMTDLSPMALPDDPKFAPVRMEVKPAATARGDIPVRICLLGRDKTTYKVFTLPEHNVSK</sequence>
<dbReference type="EMBL" id="KB933236">
    <property type="protein sequence ID" value="EON98134.1"/>
    <property type="molecule type" value="Genomic_DNA"/>
</dbReference>
<dbReference type="PANTHER" id="PTHR13260:SF0">
    <property type="entry name" value="ANAPHASE-PROMOTING COMPLEX SUBUNIT 4"/>
    <property type="match status" value="1"/>
</dbReference>
<dbReference type="RefSeq" id="XP_007917088.1">
    <property type="nucleotide sequence ID" value="XM_007918897.1"/>
</dbReference>
<evidence type="ECO:0000256" key="4">
    <source>
        <dbReference type="ARBA" id="ARBA00022786"/>
    </source>
</evidence>
<dbReference type="AlphaFoldDB" id="R8BFR9"/>
<keyword evidence="5" id="KW-0131">Cell cycle</keyword>
<protein>
    <recommendedName>
        <fullName evidence="1">Anaphase-promoting complex subunit 4</fullName>
    </recommendedName>
</protein>
<evidence type="ECO:0000313" key="8">
    <source>
        <dbReference type="Proteomes" id="UP000014074"/>
    </source>
</evidence>
<dbReference type="GO" id="GO:0070979">
    <property type="term" value="P:protein K11-linked ubiquitination"/>
    <property type="evidence" value="ECO:0007669"/>
    <property type="project" value="TreeGrafter"/>
</dbReference>
<reference evidence="8" key="1">
    <citation type="journal article" date="2013" name="Genome Announc.">
        <title>Draft genome sequence of the ascomycete Phaeoacremonium aleophilum strain UCR-PA7, a causal agent of the esca disease complex in grapevines.</title>
        <authorList>
            <person name="Blanco-Ulate B."/>
            <person name="Rolshausen P."/>
            <person name="Cantu D."/>
        </authorList>
    </citation>
    <scope>NUCLEOTIDE SEQUENCE [LARGE SCALE GENOMIC DNA]</scope>
    <source>
        <strain evidence="8">UCR-PA7</strain>
    </source>
</reference>
<organism evidence="7 8">
    <name type="scientific">Phaeoacremonium minimum (strain UCR-PA7)</name>
    <name type="common">Esca disease fungus</name>
    <name type="synonym">Togninia minima</name>
    <dbReference type="NCBI Taxonomy" id="1286976"/>
    <lineage>
        <taxon>Eukaryota</taxon>
        <taxon>Fungi</taxon>
        <taxon>Dikarya</taxon>
        <taxon>Ascomycota</taxon>
        <taxon>Pezizomycotina</taxon>
        <taxon>Sordariomycetes</taxon>
        <taxon>Sordariomycetidae</taxon>
        <taxon>Togniniales</taxon>
        <taxon>Togniniaceae</taxon>
        <taxon>Phaeoacremonium</taxon>
    </lineage>
</organism>
<dbReference type="GO" id="GO:0051301">
    <property type="term" value="P:cell division"/>
    <property type="evidence" value="ECO:0007669"/>
    <property type="project" value="UniProtKB-KW"/>
</dbReference>
<accession>R8BFR9</accession>
<evidence type="ECO:0000259" key="6">
    <source>
        <dbReference type="Pfam" id="PF12896"/>
    </source>
</evidence>
<dbReference type="GO" id="GO:0005680">
    <property type="term" value="C:anaphase-promoting complex"/>
    <property type="evidence" value="ECO:0007669"/>
    <property type="project" value="InterPro"/>
</dbReference>
<evidence type="ECO:0000313" key="7">
    <source>
        <dbReference type="EMBL" id="EON98134.1"/>
    </source>
</evidence>
<dbReference type="GeneID" id="19327006"/>